<dbReference type="InterPro" id="IPR038277">
    <property type="entry name" value="UreF_sf"/>
</dbReference>
<sequence length="306" mass="33710">MANPDSLEQYLLLLLSDSNLPTGGFIASSGLESYLQHGHSTSTNKPETIITFLQHSLHACTRLNLPFVTRSFGVVSRLRSPTVAPEVVRNEMVDSLRWLDQDFEAMTLNHVVRRASKAQGIALLTLYERAFAAPPPPPPKTSGVAAKHNSPIDAIMKGLVDELKAATKLGQMRGHFPICFGVLTAALGISLASTQHLFLFLHCRSILSSAIRLNLIGPYLSHRILLHDTRPLIDQSLEQYRRTYMVPEPTHEVGKGVGEEVRAEQDYGLGAPDDGDEVRGIVATTWPLGEILQARHDQLHSKIFNS</sequence>
<reference evidence="6" key="1">
    <citation type="submission" date="2010-11" db="EMBL/GenBank/DDBJ databases">
        <title>The genome sequence of Microbotryum violaceum strain p1A1 Lamole.</title>
        <authorList>
            <person name="Cuomo C."/>
            <person name="Perlin M."/>
            <person name="Young S.K."/>
            <person name="Zeng Q."/>
            <person name="Gargeya S."/>
            <person name="Alvarado L."/>
            <person name="Berlin A."/>
            <person name="Chapman S.B."/>
            <person name="Chen Z."/>
            <person name="Freedman E."/>
            <person name="Gellesch M."/>
            <person name="Goldberg J."/>
            <person name="Griggs A."/>
            <person name="Gujja S."/>
            <person name="Heilman E."/>
            <person name="Heiman D."/>
            <person name="Howarth C."/>
            <person name="Mehta T."/>
            <person name="Neiman D."/>
            <person name="Pearson M."/>
            <person name="Roberts A."/>
            <person name="Saif S."/>
            <person name="Shea T."/>
            <person name="Shenoy N."/>
            <person name="Sisk P."/>
            <person name="Stolte C."/>
            <person name="Sykes S."/>
            <person name="White J."/>
            <person name="Yandava C."/>
            <person name="Haas B."/>
            <person name="Nusbaum C."/>
            <person name="Birren B."/>
        </authorList>
    </citation>
    <scope>NUCLEOTIDE SEQUENCE [LARGE SCALE GENOMIC DNA]</scope>
    <source>
        <strain evidence="6">p1A1 Lamole</strain>
    </source>
</reference>
<dbReference type="STRING" id="683840.U5H1C4"/>
<dbReference type="EMBL" id="GL541648">
    <property type="protein sequence ID" value="KDE08727.1"/>
    <property type="molecule type" value="Genomic_DNA"/>
</dbReference>
<dbReference type="Gene3D" id="1.10.4190.10">
    <property type="entry name" value="Urease accessory protein UreF"/>
    <property type="match status" value="1"/>
</dbReference>
<dbReference type="EMBL" id="AEIJ01000099">
    <property type="status" value="NOT_ANNOTATED_CDS"/>
    <property type="molecule type" value="Genomic_DNA"/>
</dbReference>
<reference evidence="4" key="2">
    <citation type="submission" date="2010-11" db="EMBL/GenBank/DDBJ databases">
        <authorList>
            <consortium name="The Broad Institute Genome Sequencing Platform"/>
            <person name="Earl A."/>
            <person name="Ward D."/>
            <person name="Feldgarden M."/>
            <person name="Gevers D."/>
            <person name="Butler R."/>
            <person name="Young S.K."/>
            <person name="Zeng Q."/>
            <person name="Gargeya S."/>
            <person name="Fitzgerald M."/>
            <person name="Haas B."/>
            <person name="Abouelleil A."/>
            <person name="Alvarado L."/>
            <person name="Arachchi H.M."/>
            <person name="Berlin A."/>
            <person name="Brown A."/>
            <person name="Chapman S.B."/>
            <person name="Chen Z."/>
            <person name="Dunbar C."/>
            <person name="Freedman E."/>
            <person name="Gearin G."/>
            <person name="Gellesch M."/>
            <person name="Goldberg J."/>
            <person name="Griggs A."/>
            <person name="Gujja S."/>
            <person name="Heilman E."/>
            <person name="Heiman D."/>
            <person name="Howarth C."/>
            <person name="Larson L."/>
            <person name="Lui A."/>
            <person name="MacDonald P.J.P."/>
            <person name="Mehta T."/>
            <person name="Montmayeur A."/>
            <person name="Murphy C."/>
            <person name="Neiman D."/>
            <person name="Pearson M."/>
            <person name="Priest M."/>
            <person name="Roberts A."/>
            <person name="Saif S."/>
            <person name="Shea T."/>
            <person name="Shenoy N."/>
            <person name="Sisk P."/>
            <person name="Stolte C."/>
            <person name="Sykes S."/>
            <person name="White J."/>
            <person name="Yandava C."/>
            <person name="Wortman J."/>
            <person name="Nusbaum C."/>
            <person name="Birren B."/>
        </authorList>
    </citation>
    <scope>NUCLEOTIDE SEQUENCE</scope>
    <source>
        <strain evidence="4">P1A1 Lamole</strain>
    </source>
</reference>
<dbReference type="Proteomes" id="UP000017200">
    <property type="component" value="Unassembled WGS sequence"/>
</dbReference>
<dbReference type="InParanoid" id="U5H1C4"/>
<protein>
    <recommendedName>
        <fullName evidence="7">Urease accessory protein UreF</fullName>
    </recommendedName>
</protein>
<evidence type="ECO:0000256" key="2">
    <source>
        <dbReference type="ARBA" id="ARBA00023186"/>
    </source>
</evidence>
<evidence type="ECO:0000313" key="4">
    <source>
        <dbReference type="EMBL" id="KDE08727.1"/>
    </source>
</evidence>
<dbReference type="PANTHER" id="PTHR33620:SF1">
    <property type="entry name" value="UREASE ACCESSORY PROTEIN F"/>
    <property type="match status" value="1"/>
</dbReference>
<dbReference type="PANTHER" id="PTHR33620">
    <property type="entry name" value="UREASE ACCESSORY PROTEIN F"/>
    <property type="match status" value="1"/>
</dbReference>
<dbReference type="FunCoup" id="U5H1C4">
    <property type="interactions" value="7"/>
</dbReference>
<evidence type="ECO:0000313" key="5">
    <source>
        <dbReference type="EnsemblFungi" id="MVLG_01182T0"/>
    </source>
</evidence>
<keyword evidence="6" id="KW-1185">Reference proteome</keyword>
<keyword evidence="2" id="KW-0143">Chaperone</keyword>
<dbReference type="AlphaFoldDB" id="U5H1C4"/>
<dbReference type="EnsemblFungi" id="MVLG_01182T0">
    <property type="protein sequence ID" value="MVLG_01182T0"/>
    <property type="gene ID" value="MVLG_01182"/>
</dbReference>
<evidence type="ECO:0000256" key="1">
    <source>
        <dbReference type="ARBA" id="ARBA00022988"/>
    </source>
</evidence>
<organism evidence="4">
    <name type="scientific">Microbotryum lychnidis-dioicae (strain p1A1 Lamole / MvSl-1064)</name>
    <name type="common">Anther smut fungus</name>
    <dbReference type="NCBI Taxonomy" id="683840"/>
    <lineage>
        <taxon>Eukaryota</taxon>
        <taxon>Fungi</taxon>
        <taxon>Dikarya</taxon>
        <taxon>Basidiomycota</taxon>
        <taxon>Pucciniomycotina</taxon>
        <taxon>Microbotryomycetes</taxon>
        <taxon>Microbotryales</taxon>
        <taxon>Microbotryaceae</taxon>
        <taxon>Microbotryum</taxon>
    </lineage>
</organism>
<evidence type="ECO:0008006" key="7">
    <source>
        <dbReference type="Google" id="ProtNLM"/>
    </source>
</evidence>
<reference evidence="4 6" key="3">
    <citation type="journal article" date="2015" name="BMC Genomics">
        <title>Sex and parasites: genomic and transcriptomic analysis of Microbotryum lychnidis-dioicae, the biotrophic and plant-castrating anther smut fungus.</title>
        <authorList>
            <person name="Perlin M.H."/>
            <person name="Amselem J."/>
            <person name="Fontanillas E."/>
            <person name="Toh S.S."/>
            <person name="Chen Z."/>
            <person name="Goldberg J."/>
            <person name="Duplessis S."/>
            <person name="Henrissat B."/>
            <person name="Young S."/>
            <person name="Zeng Q."/>
            <person name="Aguileta G."/>
            <person name="Petit E."/>
            <person name="Badouin H."/>
            <person name="Andrews J."/>
            <person name="Razeeq D."/>
            <person name="Gabaldon T."/>
            <person name="Quesneville H."/>
            <person name="Giraud T."/>
            <person name="Hood M.E."/>
            <person name="Schultz D.J."/>
            <person name="Cuomo C.A."/>
        </authorList>
    </citation>
    <scope>NUCLEOTIDE SEQUENCE [LARGE SCALE GENOMIC DNA]</scope>
    <source>
        <strain evidence="4">P1A1 Lamole</strain>
        <strain evidence="6">p1A1 Lamole</strain>
    </source>
</reference>
<dbReference type="InterPro" id="IPR002639">
    <property type="entry name" value="UreF"/>
</dbReference>
<evidence type="ECO:0000313" key="6">
    <source>
        <dbReference type="Proteomes" id="UP000017200"/>
    </source>
</evidence>
<name>U5H1C4_USTV1</name>
<dbReference type="HOGENOM" id="CLU_049215_0_1_1"/>
<keyword evidence="1" id="KW-0996">Nickel insertion</keyword>
<comment type="similarity">
    <text evidence="3">Belongs to the UreF family.</text>
</comment>
<gene>
    <name evidence="4" type="ORF">MVLG_01182</name>
</gene>
<reference evidence="5" key="4">
    <citation type="submission" date="2015-06" db="UniProtKB">
        <authorList>
            <consortium name="EnsemblFungi"/>
        </authorList>
    </citation>
    <scope>IDENTIFICATION</scope>
</reference>
<dbReference type="Pfam" id="PF01730">
    <property type="entry name" value="UreF"/>
    <property type="match status" value="1"/>
</dbReference>
<dbReference type="OMA" id="WVGRHEK"/>
<accession>U5H1C4</accession>
<evidence type="ECO:0000256" key="3">
    <source>
        <dbReference type="ARBA" id="ARBA00046339"/>
    </source>
</evidence>
<dbReference type="GO" id="GO:0016151">
    <property type="term" value="F:nickel cation binding"/>
    <property type="evidence" value="ECO:0007669"/>
    <property type="project" value="InterPro"/>
</dbReference>
<proteinExistence type="inferred from homology"/>
<dbReference type="OrthoDB" id="2550922at2759"/>